<evidence type="ECO:0000313" key="1">
    <source>
        <dbReference type="EMBL" id="TKZ36399.1"/>
    </source>
</evidence>
<name>A0ABY2TUH2_9SPIR</name>
<comment type="caution">
    <text evidence="1">The sequence shown here is derived from an EMBL/GenBank/DDBJ whole genome shotgun (WGS) entry which is preliminary data.</text>
</comment>
<dbReference type="RefSeq" id="WP_137997127.1">
    <property type="nucleotide sequence ID" value="NZ_SJDU01000003.1"/>
</dbReference>
<protein>
    <submittedName>
        <fullName evidence="1">Uncharacterized protein</fullName>
    </submittedName>
</protein>
<dbReference type="Proteomes" id="UP000310168">
    <property type="component" value="Unassembled WGS sequence"/>
</dbReference>
<proteinExistence type="predicted"/>
<accession>A0ABY2TUH2</accession>
<organism evidence="1 2">
    <name type="scientific">Brachyspira catarrhinii</name>
    <dbReference type="NCBI Taxonomy" id="2528966"/>
    <lineage>
        <taxon>Bacteria</taxon>
        <taxon>Pseudomonadati</taxon>
        <taxon>Spirochaetota</taxon>
        <taxon>Spirochaetia</taxon>
        <taxon>Brachyspirales</taxon>
        <taxon>Brachyspiraceae</taxon>
        <taxon>Brachyspira</taxon>
    </lineage>
</organism>
<sequence>MFNTNKKIIFVLAFVFVLNAIFFSANVFAQRKRIRYDIIDQRGGKRAKQPKWMFKGTTALEKDYPNKMAFIISGRGKSLNFVESWAKRVNSSSEVARYLSQSITDMTAASEYGGDESFQRTMETLTTSVSKVKIVGLRREDDWWILKEYKDGAKKGQQEYEYYVLYLIDSDIMKRIINNEVEKAISGENEETKSRVKSAMDKLTYEYMENDEE</sequence>
<dbReference type="EMBL" id="SJDU01000003">
    <property type="protein sequence ID" value="TKZ36399.1"/>
    <property type="molecule type" value="Genomic_DNA"/>
</dbReference>
<evidence type="ECO:0000313" key="2">
    <source>
        <dbReference type="Proteomes" id="UP000310168"/>
    </source>
</evidence>
<keyword evidence="2" id="KW-1185">Reference proteome</keyword>
<reference evidence="1 2" key="1">
    <citation type="journal article" date="2019" name="Anaerobe">
        <title>Brachyspira catarrhinii sp. nov., an anaerobic intestinal spirochaete isolated from vervet monkeys may have been misidentified as Brachyspira aalborgi in previous studies.</title>
        <authorList>
            <person name="Phillips N.D."/>
            <person name="La T."/>
            <person name="Hampson D.J."/>
        </authorList>
    </citation>
    <scope>NUCLEOTIDE SEQUENCE [LARGE SCALE GENOMIC DNA]</scope>
    <source>
        <strain evidence="1 2">Z12</strain>
    </source>
</reference>
<gene>
    <name evidence="1" type="ORF">EZH24_00230</name>
</gene>